<evidence type="ECO:0008006" key="3">
    <source>
        <dbReference type="Google" id="ProtNLM"/>
    </source>
</evidence>
<dbReference type="EMBL" id="BNJG01000002">
    <property type="protein sequence ID" value="GHO56390.1"/>
    <property type="molecule type" value="Genomic_DNA"/>
</dbReference>
<comment type="caution">
    <text evidence="1">The sequence shown here is derived from an EMBL/GenBank/DDBJ whole genome shotgun (WGS) entry which is preliminary data.</text>
</comment>
<accession>A0ABQ3UVE9</accession>
<protein>
    <recommendedName>
        <fullName evidence="3">Deaminase</fullName>
    </recommendedName>
</protein>
<name>A0ABQ3UVE9_9CHLR</name>
<evidence type="ECO:0000313" key="2">
    <source>
        <dbReference type="Proteomes" id="UP000654345"/>
    </source>
</evidence>
<keyword evidence="2" id="KW-1185">Reference proteome</keyword>
<dbReference type="InterPro" id="IPR024072">
    <property type="entry name" value="DHFR-like_dom_sf"/>
</dbReference>
<gene>
    <name evidence="1" type="ORF">KSB_48650</name>
</gene>
<evidence type="ECO:0000313" key="1">
    <source>
        <dbReference type="EMBL" id="GHO56390.1"/>
    </source>
</evidence>
<dbReference type="SUPFAM" id="SSF53597">
    <property type="entry name" value="Dihydrofolate reductase-like"/>
    <property type="match status" value="1"/>
</dbReference>
<reference evidence="1 2" key="1">
    <citation type="journal article" date="2021" name="Int. J. Syst. Evol. Microbiol.">
        <title>Reticulibacter mediterranei gen. nov., sp. nov., within the new family Reticulibacteraceae fam. nov., and Ktedonospora formicarum gen. nov., sp. nov., Ktedonobacter robiniae sp. nov., Dictyobacter formicarum sp. nov. and Dictyobacter arantiisoli sp. nov., belonging to the class Ktedonobacteria.</title>
        <authorList>
            <person name="Yabe S."/>
            <person name="Zheng Y."/>
            <person name="Wang C.M."/>
            <person name="Sakai Y."/>
            <person name="Abe K."/>
            <person name="Yokota A."/>
            <person name="Donadio S."/>
            <person name="Cavaletti L."/>
            <person name="Monciardini P."/>
        </authorList>
    </citation>
    <scope>NUCLEOTIDE SEQUENCE [LARGE SCALE GENOMIC DNA]</scope>
    <source>
        <strain evidence="1 2">SOSP1-30</strain>
    </source>
</reference>
<organism evidence="1 2">
    <name type="scientific">Ktedonobacter robiniae</name>
    <dbReference type="NCBI Taxonomy" id="2778365"/>
    <lineage>
        <taxon>Bacteria</taxon>
        <taxon>Bacillati</taxon>
        <taxon>Chloroflexota</taxon>
        <taxon>Ktedonobacteria</taxon>
        <taxon>Ktedonobacterales</taxon>
        <taxon>Ktedonobacteraceae</taxon>
        <taxon>Ktedonobacter</taxon>
    </lineage>
</organism>
<dbReference type="Proteomes" id="UP000654345">
    <property type="component" value="Unassembled WGS sequence"/>
</dbReference>
<proteinExistence type="predicted"/>
<dbReference type="Gene3D" id="3.40.430.10">
    <property type="entry name" value="Dihydrofolate Reductase, subunit A"/>
    <property type="match status" value="1"/>
</dbReference>
<sequence>MRKLIYYIASTLDGYIAGPEGQYDFFFTMTDHLPYLLGEFPETFPAPDRAHFGISAANRHFDTVVMGRGTYEPGLKVGLTSPYP</sequence>